<evidence type="ECO:0000256" key="5">
    <source>
        <dbReference type="ARBA" id="ARBA00022606"/>
    </source>
</evidence>
<dbReference type="EC" id="2.7.13.3" evidence="2"/>
<dbReference type="InterPro" id="IPR035965">
    <property type="entry name" value="PAS-like_dom_sf"/>
</dbReference>
<evidence type="ECO:0000256" key="8">
    <source>
        <dbReference type="ARBA" id="ARBA00022679"/>
    </source>
</evidence>
<dbReference type="PANTHER" id="PTHR41523:SF8">
    <property type="entry name" value="ETHYLENE RESPONSE SENSOR PROTEIN"/>
    <property type="match status" value="1"/>
</dbReference>
<dbReference type="Pfam" id="PF07536">
    <property type="entry name" value="HWE_HK"/>
    <property type="match status" value="1"/>
</dbReference>
<dbReference type="InterPro" id="IPR013655">
    <property type="entry name" value="PAS_fold_3"/>
</dbReference>
<evidence type="ECO:0000256" key="11">
    <source>
        <dbReference type="ARBA" id="ARBA00022777"/>
    </source>
</evidence>
<evidence type="ECO:0000256" key="3">
    <source>
        <dbReference type="ARBA" id="ARBA00022543"/>
    </source>
</evidence>
<dbReference type="SMART" id="SM00911">
    <property type="entry name" value="HWE_HK"/>
    <property type="match status" value="1"/>
</dbReference>
<dbReference type="EMBL" id="JACOMF010000011">
    <property type="protein sequence ID" value="MBC4016004.1"/>
    <property type="molecule type" value="Genomic_DNA"/>
</dbReference>
<keyword evidence="13" id="KW-0157">Chromophore</keyword>
<dbReference type="InterPro" id="IPR013656">
    <property type="entry name" value="PAS_4"/>
</dbReference>
<dbReference type="CDD" id="cd00130">
    <property type="entry name" value="PAS"/>
    <property type="match status" value="3"/>
</dbReference>
<keyword evidence="19" id="KW-1185">Reference proteome</keyword>
<gene>
    <name evidence="18" type="ORF">H7965_11785</name>
</gene>
<dbReference type="Pfam" id="PF08447">
    <property type="entry name" value="PAS_3"/>
    <property type="match status" value="2"/>
</dbReference>
<accession>A0A9X0QXW3</accession>
<evidence type="ECO:0000256" key="14">
    <source>
        <dbReference type="ARBA" id="ARBA00023026"/>
    </source>
</evidence>
<keyword evidence="11" id="KW-0418">Kinase</keyword>
<keyword evidence="15" id="KW-0675">Receptor</keyword>
<keyword evidence="9" id="KW-0677">Repeat</keyword>
<dbReference type="GO" id="GO:0009881">
    <property type="term" value="F:photoreceptor activity"/>
    <property type="evidence" value="ECO:0007669"/>
    <property type="project" value="UniProtKB-KW"/>
</dbReference>
<evidence type="ECO:0000256" key="15">
    <source>
        <dbReference type="ARBA" id="ARBA00023170"/>
    </source>
</evidence>
<keyword evidence="7" id="KW-0288">FMN</keyword>
<comment type="caution">
    <text evidence="18">The sequence shown here is derived from an EMBL/GenBank/DDBJ whole genome shotgun (WGS) entry which is preliminary data.</text>
</comment>
<dbReference type="RefSeq" id="WP_186770773.1">
    <property type="nucleotide sequence ID" value="NZ_JACOMF010000011.1"/>
</dbReference>
<keyword evidence="12" id="KW-0067">ATP-binding</keyword>
<evidence type="ECO:0000256" key="4">
    <source>
        <dbReference type="ARBA" id="ARBA00022553"/>
    </source>
</evidence>
<dbReference type="AlphaFoldDB" id="A0A9X0QXW3"/>
<comment type="catalytic activity">
    <reaction evidence="1">
        <text>ATP + protein L-histidine = ADP + protein N-phospho-L-histidine.</text>
        <dbReference type="EC" id="2.7.13.3"/>
    </reaction>
</comment>
<dbReference type="InterPro" id="IPR036890">
    <property type="entry name" value="HATPase_C_sf"/>
</dbReference>
<evidence type="ECO:0000256" key="7">
    <source>
        <dbReference type="ARBA" id="ARBA00022643"/>
    </source>
</evidence>
<dbReference type="Gene3D" id="3.30.450.20">
    <property type="entry name" value="PAS domain"/>
    <property type="match status" value="3"/>
</dbReference>
<dbReference type="Pfam" id="PF08448">
    <property type="entry name" value="PAS_4"/>
    <property type="match status" value="1"/>
</dbReference>
<dbReference type="InterPro" id="IPR000700">
    <property type="entry name" value="PAS-assoc_C"/>
</dbReference>
<reference evidence="18" key="1">
    <citation type="submission" date="2020-08" db="EMBL/GenBank/DDBJ databases">
        <authorList>
            <person name="Hu Y."/>
            <person name="Nguyen S.V."/>
            <person name="Li F."/>
            <person name="Fanning S."/>
        </authorList>
    </citation>
    <scope>NUCLEOTIDE SEQUENCE</scope>
    <source>
        <strain evidence="18">SYSU D8009</strain>
    </source>
</reference>
<evidence type="ECO:0000256" key="6">
    <source>
        <dbReference type="ARBA" id="ARBA00022630"/>
    </source>
</evidence>
<keyword evidence="6" id="KW-0285">Flavoprotein</keyword>
<dbReference type="Gene3D" id="3.30.565.10">
    <property type="entry name" value="Histidine kinase-like ATPase, C-terminal domain"/>
    <property type="match status" value="1"/>
</dbReference>
<evidence type="ECO:0000313" key="19">
    <source>
        <dbReference type="Proteomes" id="UP000600101"/>
    </source>
</evidence>
<name>A0A9X0QXW3_9PROT</name>
<evidence type="ECO:0000313" key="18">
    <source>
        <dbReference type="EMBL" id="MBC4016004.1"/>
    </source>
</evidence>
<dbReference type="PROSITE" id="PS50113">
    <property type="entry name" value="PAC"/>
    <property type="match status" value="2"/>
</dbReference>
<keyword evidence="10" id="KW-0547">Nucleotide-binding</keyword>
<feature type="domain" description="PAC" evidence="17">
    <location>
        <begin position="559"/>
        <end position="611"/>
    </location>
</feature>
<keyword evidence="5" id="KW-0716">Sensory transduction</keyword>
<keyword evidence="14" id="KW-0843">Virulence</keyword>
<feature type="domain" description="PAC" evidence="17">
    <location>
        <begin position="687"/>
        <end position="740"/>
    </location>
</feature>
<dbReference type="InterPro" id="IPR011102">
    <property type="entry name" value="Sig_transdc_His_kinase_HWE"/>
</dbReference>
<dbReference type="GO" id="GO:0004673">
    <property type="term" value="F:protein histidine kinase activity"/>
    <property type="evidence" value="ECO:0007669"/>
    <property type="project" value="UniProtKB-EC"/>
</dbReference>
<keyword evidence="8" id="KW-0808">Transferase</keyword>
<protein>
    <recommendedName>
        <fullName evidence="2">histidine kinase</fullName>
        <ecNumber evidence="2">2.7.13.3</ecNumber>
    </recommendedName>
</protein>
<organism evidence="18 19">
    <name type="scientific">Siccirubricoccus deserti</name>
    <dbReference type="NCBI Taxonomy" id="2013562"/>
    <lineage>
        <taxon>Bacteria</taxon>
        <taxon>Pseudomonadati</taxon>
        <taxon>Pseudomonadota</taxon>
        <taxon>Alphaproteobacteria</taxon>
        <taxon>Acetobacterales</taxon>
        <taxon>Roseomonadaceae</taxon>
        <taxon>Siccirubricoccus</taxon>
    </lineage>
</organism>
<dbReference type="Gene3D" id="2.10.70.100">
    <property type="match status" value="1"/>
</dbReference>
<keyword evidence="3" id="KW-0600">Photoreceptor protein</keyword>
<evidence type="ECO:0000256" key="2">
    <source>
        <dbReference type="ARBA" id="ARBA00012438"/>
    </source>
</evidence>
<keyword evidence="4" id="KW-0597">Phosphoprotein</keyword>
<feature type="domain" description="PAS" evidence="16">
    <location>
        <begin position="612"/>
        <end position="668"/>
    </location>
</feature>
<dbReference type="InterPro" id="IPR000014">
    <property type="entry name" value="PAS"/>
</dbReference>
<dbReference type="PROSITE" id="PS50112">
    <property type="entry name" value="PAS"/>
    <property type="match status" value="2"/>
</dbReference>
<evidence type="ECO:0000256" key="12">
    <source>
        <dbReference type="ARBA" id="ARBA00022840"/>
    </source>
</evidence>
<proteinExistence type="predicted"/>
<dbReference type="NCBIfam" id="TIGR00229">
    <property type="entry name" value="sensory_box"/>
    <property type="match status" value="2"/>
</dbReference>
<evidence type="ECO:0000259" key="17">
    <source>
        <dbReference type="PROSITE" id="PS50113"/>
    </source>
</evidence>
<dbReference type="SMART" id="SM00091">
    <property type="entry name" value="PAS"/>
    <property type="match status" value="3"/>
</dbReference>
<evidence type="ECO:0000256" key="13">
    <source>
        <dbReference type="ARBA" id="ARBA00022991"/>
    </source>
</evidence>
<dbReference type="PANTHER" id="PTHR41523">
    <property type="entry name" value="TWO-COMPONENT SYSTEM SENSOR PROTEIN"/>
    <property type="match status" value="1"/>
</dbReference>
<dbReference type="SMART" id="SM00086">
    <property type="entry name" value="PAC"/>
    <property type="match status" value="2"/>
</dbReference>
<evidence type="ECO:0000259" key="16">
    <source>
        <dbReference type="PROSITE" id="PS50112"/>
    </source>
</evidence>
<dbReference type="Proteomes" id="UP000600101">
    <property type="component" value="Unassembled WGS sequence"/>
</dbReference>
<feature type="domain" description="PAS" evidence="16">
    <location>
        <begin position="486"/>
        <end position="556"/>
    </location>
</feature>
<dbReference type="SUPFAM" id="SSF55785">
    <property type="entry name" value="PYP-like sensor domain (PAS domain)"/>
    <property type="match status" value="3"/>
</dbReference>
<dbReference type="GO" id="GO:0005524">
    <property type="term" value="F:ATP binding"/>
    <property type="evidence" value="ECO:0007669"/>
    <property type="project" value="UniProtKB-KW"/>
</dbReference>
<evidence type="ECO:0000256" key="10">
    <source>
        <dbReference type="ARBA" id="ARBA00022741"/>
    </source>
</evidence>
<sequence>MRRRLGLRAHLLGLVLAVLLPSLALGGVTAWHMAQICRLAFEDRLADTARALASAVDSEISRHLAGLSVLAASPALDVLAEDEAAEPVMFRTQAERAGALLGSPVVVLGRDLRQRLPALSSKDPELPVMRGAGGVARLFATGQPVVSDVMVGAAPGQAVAGVAVPILRAGRVVGILGTRLELAILSRALVAPELSGGLFATLVDGSGLVAAGSAGHEQYLGGAVPAWYLSAIEGRDRGIAQGTAIDEQAVILAFQRLVAAPGWTLAVGETFAAYRAAWLNPQLGLAAGGAFALTFGIALSAALSRRILRPVFALVRHAEGAGGERPAVTGLPLSAGVPAGVAEFEVLRDATERAEAALRGANRRNAEVLASIGETLYALDPDGHIIFASDHALAFWRLRLEEVLGCRFDELLPQAVGSAAWEAKRYAAARHEDVHLCTISAVTHRWIEIDIYPRGDGGITVAFRDIEQRRRDHLDRARAEAALRESEERFRLVAESAPVMLWMVDAEGKCLYLNAALREFWGVGPEGFDTFDWSASIHPEDRDRVFQQVGPAMQARKGFTEEARYRRGDGEYRVLRTVAQPRFGPGGEFLGMIGVNADITDAARAEAALRASEERLRLAQEAGGIGAWERDLASGMRHWSESNYRLWGVEPGTPVTRELLTSLIHPEDLARSRLAMAETATVVGALPELEMRIIRRSDGAVRWMLSCAEAVADANGRPVRHIGIMRDITAQKEALDRLALLMRELDHRAKNALAVVSAAVRLTHAEDIRSFVRAVEGRVAALARAHTMLAQGQWTGAELQAVVTAELAAFLPAADGAEAETVADQPRVDVMGPALTVSPAAAQALSMTLHELATNATKYGALSTPGGHVSVAWQVEGAGGWLRLRWTEDGGPPVVGVPERRGFGSRVIEATVKGQLGGRVDRRWDEAGLVCTIEVPLARALAGGVETGG</sequence>
<evidence type="ECO:0000256" key="9">
    <source>
        <dbReference type="ARBA" id="ARBA00022737"/>
    </source>
</evidence>
<dbReference type="InterPro" id="IPR001610">
    <property type="entry name" value="PAC"/>
</dbReference>
<evidence type="ECO:0000256" key="1">
    <source>
        <dbReference type="ARBA" id="ARBA00000085"/>
    </source>
</evidence>